<keyword evidence="7" id="KW-0411">Iron-sulfur</keyword>
<dbReference type="OrthoDB" id="9801424at2"/>
<dbReference type="Gene3D" id="3.40.50.280">
    <property type="entry name" value="Cobalamin-binding domain"/>
    <property type="match status" value="1"/>
</dbReference>
<dbReference type="InterPro" id="IPR058240">
    <property type="entry name" value="rSAM_sf"/>
</dbReference>
<dbReference type="InterPro" id="IPR051198">
    <property type="entry name" value="BchE-like"/>
</dbReference>
<evidence type="ECO:0000256" key="2">
    <source>
        <dbReference type="ARBA" id="ARBA00022603"/>
    </source>
</evidence>
<dbReference type="InterPro" id="IPR006638">
    <property type="entry name" value="Elp3/MiaA/NifB-like_rSAM"/>
</dbReference>
<keyword evidence="5" id="KW-0479">Metal-binding</keyword>
<keyword evidence="2" id="KW-0489">Methyltransferase</keyword>
<dbReference type="SFLD" id="SFLDS00029">
    <property type="entry name" value="Radical_SAM"/>
    <property type="match status" value="1"/>
</dbReference>
<evidence type="ECO:0000256" key="7">
    <source>
        <dbReference type="ARBA" id="ARBA00023014"/>
    </source>
</evidence>
<dbReference type="Pfam" id="PF02310">
    <property type="entry name" value="B12-binding"/>
    <property type="match status" value="1"/>
</dbReference>
<dbReference type="InterPro" id="IPR034466">
    <property type="entry name" value="Methyltransferase_Class_B"/>
</dbReference>
<keyword evidence="6" id="KW-0408">Iron</keyword>
<dbReference type="PANTHER" id="PTHR43409:SF7">
    <property type="entry name" value="BLL1977 PROTEIN"/>
    <property type="match status" value="1"/>
</dbReference>
<evidence type="ECO:0000313" key="10">
    <source>
        <dbReference type="EMBL" id="BAP56613.1"/>
    </source>
</evidence>
<dbReference type="PROSITE" id="PS51918">
    <property type="entry name" value="RADICAL_SAM"/>
    <property type="match status" value="1"/>
</dbReference>
<evidence type="ECO:0000256" key="6">
    <source>
        <dbReference type="ARBA" id="ARBA00023004"/>
    </source>
</evidence>
<dbReference type="Gene3D" id="3.80.30.20">
    <property type="entry name" value="tm_1862 like domain"/>
    <property type="match status" value="1"/>
</dbReference>
<dbReference type="AlphaFoldDB" id="A0A090AEY9"/>
<proteinExistence type="predicted"/>
<evidence type="ECO:0000259" key="9">
    <source>
        <dbReference type="PROSITE" id="PS51918"/>
    </source>
</evidence>
<dbReference type="SMART" id="SM00729">
    <property type="entry name" value="Elp3"/>
    <property type="match status" value="1"/>
</dbReference>
<keyword evidence="3" id="KW-0808">Transferase</keyword>
<evidence type="ECO:0000256" key="1">
    <source>
        <dbReference type="ARBA" id="ARBA00001966"/>
    </source>
</evidence>
<accession>A0A090AEY9</accession>
<dbReference type="InterPro" id="IPR006158">
    <property type="entry name" value="Cobalamin-bd"/>
</dbReference>
<dbReference type="HOGENOM" id="CLU_021572_4_3_6"/>
<dbReference type="GO" id="GO:0051539">
    <property type="term" value="F:4 iron, 4 sulfur cluster binding"/>
    <property type="evidence" value="ECO:0007669"/>
    <property type="project" value="UniProtKB-KW"/>
</dbReference>
<keyword evidence="11" id="KW-1185">Reference proteome</keyword>
<dbReference type="SUPFAM" id="SSF52242">
    <property type="entry name" value="Cobalamin (vitamin B12)-binding domain"/>
    <property type="match status" value="1"/>
</dbReference>
<dbReference type="PROSITE" id="PS51332">
    <property type="entry name" value="B12_BINDING"/>
    <property type="match status" value="1"/>
</dbReference>
<dbReference type="InterPro" id="IPR023404">
    <property type="entry name" value="rSAM_horseshoe"/>
</dbReference>
<dbReference type="GO" id="GO:0003824">
    <property type="term" value="F:catalytic activity"/>
    <property type="evidence" value="ECO:0007669"/>
    <property type="project" value="InterPro"/>
</dbReference>
<dbReference type="SFLD" id="SFLDG01123">
    <property type="entry name" value="methyltransferase_(Class_B)"/>
    <property type="match status" value="1"/>
</dbReference>
<dbReference type="Proteomes" id="UP000031623">
    <property type="component" value="Chromosome"/>
</dbReference>
<keyword evidence="4" id="KW-0949">S-adenosyl-L-methionine</keyword>
<feature type="domain" description="Radical SAM core" evidence="9">
    <location>
        <begin position="178"/>
        <end position="396"/>
    </location>
</feature>
<dbReference type="SFLD" id="SFLDG01082">
    <property type="entry name" value="B12-binding_domain_containing"/>
    <property type="match status" value="1"/>
</dbReference>
<organism evidence="10 11">
    <name type="scientific">Thioploca ingrica</name>
    <dbReference type="NCBI Taxonomy" id="40754"/>
    <lineage>
        <taxon>Bacteria</taxon>
        <taxon>Pseudomonadati</taxon>
        <taxon>Pseudomonadota</taxon>
        <taxon>Gammaproteobacteria</taxon>
        <taxon>Thiotrichales</taxon>
        <taxon>Thiotrichaceae</taxon>
        <taxon>Thioploca</taxon>
    </lineage>
</organism>
<feature type="domain" description="B12-binding" evidence="8">
    <location>
        <begin position="4"/>
        <end position="135"/>
    </location>
</feature>
<dbReference type="SUPFAM" id="SSF102114">
    <property type="entry name" value="Radical SAM enzymes"/>
    <property type="match status" value="1"/>
</dbReference>
<dbReference type="Pfam" id="PF04055">
    <property type="entry name" value="Radical_SAM"/>
    <property type="match status" value="1"/>
</dbReference>
<evidence type="ECO:0000259" key="8">
    <source>
        <dbReference type="PROSITE" id="PS51332"/>
    </source>
</evidence>
<protein>
    <submittedName>
        <fullName evidence="10">Radical SAM protein</fullName>
    </submittedName>
</protein>
<sequence>MFQIGLLDPGSKKLTEPMPHIGLAYVAAFLEKEGCSVRVLDTAVATADEKQSFLNTSFDLLGITVTSFTFRDALQLAKEIKTIHPEQRIVLGGPHTTIDKDDVLKDFTFDYAIYGEGEITMSMLAKTLAEFRVPSTEVLKEINGLIFRDGSDIIVNPPRQRIQDLNTLPFPAYHLFPMDRYEVYPLLISRGCPFDCAFCAAHVIWGRKWRGREAHNVIEEIKYLFTHFGEKMVAVCDDTFNANIKRAKIFCEMLIESKLPIRWSSWSFRADLADPTLLKLMKQSGCESVSIGIESADPQVLQNIHKRETIEEIAQGIRRIQEAELLVTGLFMIGNPGDTLETIKKSINFAATMKLDNADFFLALPYPKTELWQYAQEKSRMLKTDYTTFHHFSDEPVFETTEFPAADRQRAYQMARRFSLTNRLKRSLVRKLRYRLKEGRYRNPQLLIHDMRKLFKTVSDLVLWRIPRI</sequence>
<dbReference type="InterPro" id="IPR036724">
    <property type="entry name" value="Cobalamin-bd_sf"/>
</dbReference>
<evidence type="ECO:0000313" key="11">
    <source>
        <dbReference type="Proteomes" id="UP000031623"/>
    </source>
</evidence>
<dbReference type="InterPro" id="IPR007197">
    <property type="entry name" value="rSAM"/>
</dbReference>
<reference evidence="10 11" key="1">
    <citation type="journal article" date="2014" name="ISME J.">
        <title>Ecophysiology of Thioploca ingrica as revealed by the complete genome sequence supplemented with proteomic evidence.</title>
        <authorList>
            <person name="Kojima H."/>
            <person name="Ogura Y."/>
            <person name="Yamamoto N."/>
            <person name="Togashi T."/>
            <person name="Mori H."/>
            <person name="Watanabe T."/>
            <person name="Nemoto F."/>
            <person name="Kurokawa K."/>
            <person name="Hayashi T."/>
            <person name="Fukui M."/>
        </authorList>
    </citation>
    <scope>NUCLEOTIDE SEQUENCE [LARGE SCALE GENOMIC DNA]</scope>
</reference>
<evidence type="ECO:0000256" key="3">
    <source>
        <dbReference type="ARBA" id="ARBA00022679"/>
    </source>
</evidence>
<evidence type="ECO:0000256" key="4">
    <source>
        <dbReference type="ARBA" id="ARBA00022691"/>
    </source>
</evidence>
<name>A0A090AEY9_9GAMM</name>
<dbReference type="GO" id="GO:0031419">
    <property type="term" value="F:cobalamin binding"/>
    <property type="evidence" value="ECO:0007669"/>
    <property type="project" value="InterPro"/>
</dbReference>
<dbReference type="KEGG" id="tig:THII_2316"/>
<gene>
    <name evidence="10" type="ORF">THII_2316</name>
</gene>
<dbReference type="CDD" id="cd01335">
    <property type="entry name" value="Radical_SAM"/>
    <property type="match status" value="1"/>
</dbReference>
<dbReference type="STRING" id="40754.THII_2316"/>
<dbReference type="EMBL" id="AP014633">
    <property type="protein sequence ID" value="BAP56613.1"/>
    <property type="molecule type" value="Genomic_DNA"/>
</dbReference>
<dbReference type="GO" id="GO:0046872">
    <property type="term" value="F:metal ion binding"/>
    <property type="evidence" value="ECO:0007669"/>
    <property type="project" value="UniProtKB-KW"/>
</dbReference>
<evidence type="ECO:0000256" key="5">
    <source>
        <dbReference type="ARBA" id="ARBA00022723"/>
    </source>
</evidence>
<dbReference type="CDD" id="cd02068">
    <property type="entry name" value="radical_SAM_B12_BD"/>
    <property type="match status" value="1"/>
</dbReference>
<comment type="cofactor">
    <cofactor evidence="1">
        <name>[4Fe-4S] cluster</name>
        <dbReference type="ChEBI" id="CHEBI:49883"/>
    </cofactor>
</comment>
<dbReference type="PANTHER" id="PTHR43409">
    <property type="entry name" value="ANAEROBIC MAGNESIUM-PROTOPORPHYRIN IX MONOMETHYL ESTER CYCLASE-RELATED"/>
    <property type="match status" value="1"/>
</dbReference>